<evidence type="ECO:0000313" key="4">
    <source>
        <dbReference type="EMBL" id="MBC6492780.1"/>
    </source>
</evidence>
<dbReference type="EMBL" id="MBUA01000029">
    <property type="protein sequence ID" value="MBC6492780.1"/>
    <property type="molecule type" value="Genomic_DNA"/>
</dbReference>
<proteinExistence type="inferred from homology"/>
<keyword evidence="1 2" id="KW-0238">DNA-binding</keyword>
<reference evidence="4 5" key="1">
    <citation type="submission" date="2016-07" db="EMBL/GenBank/DDBJ databases">
        <title>Genome analysis of Flavihumibacter stibioxidans YS-17.</title>
        <authorList>
            <person name="Shi K."/>
            <person name="Han Y."/>
            <person name="Wang G."/>
        </authorList>
    </citation>
    <scope>NUCLEOTIDE SEQUENCE [LARGE SCALE GENOMIC DNA]</scope>
    <source>
        <strain evidence="4 5">YS-17</strain>
    </source>
</reference>
<evidence type="ECO:0000256" key="2">
    <source>
        <dbReference type="HAMAP-Rule" id="MF_00984"/>
    </source>
</evidence>
<evidence type="ECO:0000313" key="5">
    <source>
        <dbReference type="Proteomes" id="UP000765802"/>
    </source>
</evidence>
<accession>A0ABR7MCN0</accession>
<dbReference type="PIRSF" id="PIRSF002070">
    <property type="entry name" value="SSB"/>
    <property type="match status" value="1"/>
</dbReference>
<sequence>MNESKNKVLLVGFLGADPEVKETATGRRVARFSVATNENYQNSQGEKVTETQWHHLVAWGRLADKAEQELRKGNEVSVEGKLVYRSYVDKEGVKKFATEINVLELVVLNSRTKTEA</sequence>
<evidence type="ECO:0000256" key="1">
    <source>
        <dbReference type="ARBA" id="ARBA00023125"/>
    </source>
</evidence>
<dbReference type="Pfam" id="PF00436">
    <property type="entry name" value="SSB"/>
    <property type="match status" value="1"/>
</dbReference>
<dbReference type="PROSITE" id="PS50935">
    <property type="entry name" value="SSB"/>
    <property type="match status" value="1"/>
</dbReference>
<gene>
    <name evidence="4" type="ORF">BC349_17110</name>
</gene>
<evidence type="ECO:0000256" key="3">
    <source>
        <dbReference type="PIRNR" id="PIRNR002070"/>
    </source>
</evidence>
<protein>
    <recommendedName>
        <fullName evidence="2 3">Single-stranded DNA-binding protein</fullName>
        <shortName evidence="2">SSB</shortName>
    </recommendedName>
</protein>
<comment type="caution">
    <text evidence="2">Lacks conserved residue(s) required for the propagation of feature annotation.</text>
</comment>
<dbReference type="NCBIfam" id="TIGR00621">
    <property type="entry name" value="ssb"/>
    <property type="match status" value="1"/>
</dbReference>
<dbReference type="InterPro" id="IPR012340">
    <property type="entry name" value="NA-bd_OB-fold"/>
</dbReference>
<dbReference type="PANTHER" id="PTHR10302">
    <property type="entry name" value="SINGLE-STRANDED DNA-BINDING PROTEIN"/>
    <property type="match status" value="1"/>
</dbReference>
<dbReference type="Proteomes" id="UP000765802">
    <property type="component" value="Unassembled WGS sequence"/>
</dbReference>
<name>A0ABR7MCN0_9BACT</name>
<dbReference type="SUPFAM" id="SSF50249">
    <property type="entry name" value="Nucleic acid-binding proteins"/>
    <property type="match status" value="1"/>
</dbReference>
<dbReference type="CDD" id="cd04496">
    <property type="entry name" value="SSB_OBF"/>
    <property type="match status" value="1"/>
</dbReference>
<dbReference type="GO" id="GO:0003677">
    <property type="term" value="F:DNA binding"/>
    <property type="evidence" value="ECO:0007669"/>
    <property type="project" value="UniProtKB-KW"/>
</dbReference>
<dbReference type="InterPro" id="IPR011344">
    <property type="entry name" value="ssDNA-bd"/>
</dbReference>
<dbReference type="RefSeq" id="WP_187258099.1">
    <property type="nucleotide sequence ID" value="NZ_JBHULF010000019.1"/>
</dbReference>
<keyword evidence="5" id="KW-1185">Reference proteome</keyword>
<organism evidence="4 5">
    <name type="scientific">Flavihumibacter stibioxidans</name>
    <dbReference type="NCBI Taxonomy" id="1834163"/>
    <lineage>
        <taxon>Bacteria</taxon>
        <taxon>Pseudomonadati</taxon>
        <taxon>Bacteroidota</taxon>
        <taxon>Chitinophagia</taxon>
        <taxon>Chitinophagales</taxon>
        <taxon>Chitinophagaceae</taxon>
        <taxon>Flavihumibacter</taxon>
    </lineage>
</organism>
<dbReference type="HAMAP" id="MF_00984">
    <property type="entry name" value="SSB"/>
    <property type="match status" value="1"/>
</dbReference>
<comment type="caution">
    <text evidence="4">The sequence shown here is derived from an EMBL/GenBank/DDBJ whole genome shotgun (WGS) entry which is preliminary data.</text>
</comment>
<dbReference type="PANTHER" id="PTHR10302:SF0">
    <property type="entry name" value="SINGLE-STRANDED DNA-BINDING PROTEIN, MITOCHONDRIAL"/>
    <property type="match status" value="1"/>
</dbReference>
<dbReference type="InterPro" id="IPR000424">
    <property type="entry name" value="Primosome_PriB/ssb"/>
</dbReference>
<comment type="subunit">
    <text evidence="2">Homotetramer.</text>
</comment>
<dbReference type="Gene3D" id="2.40.50.140">
    <property type="entry name" value="Nucleic acid-binding proteins"/>
    <property type="match status" value="1"/>
</dbReference>